<keyword evidence="1" id="KW-0723">Serine/threonine-protein kinase</keyword>
<dbReference type="HOGENOM" id="CLU_921718_0_0_1"/>
<organism evidence="7 8">
    <name type="scientific">Pisolithus microcarpus 441</name>
    <dbReference type="NCBI Taxonomy" id="765257"/>
    <lineage>
        <taxon>Eukaryota</taxon>
        <taxon>Fungi</taxon>
        <taxon>Dikarya</taxon>
        <taxon>Basidiomycota</taxon>
        <taxon>Agaricomycotina</taxon>
        <taxon>Agaricomycetes</taxon>
        <taxon>Agaricomycetidae</taxon>
        <taxon>Boletales</taxon>
        <taxon>Sclerodermatineae</taxon>
        <taxon>Pisolithaceae</taxon>
        <taxon>Pisolithus</taxon>
    </lineage>
</organism>
<reference evidence="8" key="2">
    <citation type="submission" date="2015-01" db="EMBL/GenBank/DDBJ databases">
        <title>Evolutionary Origins and Diversification of the Mycorrhizal Mutualists.</title>
        <authorList>
            <consortium name="DOE Joint Genome Institute"/>
            <consortium name="Mycorrhizal Genomics Consortium"/>
            <person name="Kohler A."/>
            <person name="Kuo A."/>
            <person name="Nagy L.G."/>
            <person name="Floudas D."/>
            <person name="Copeland A."/>
            <person name="Barry K.W."/>
            <person name="Cichocki N."/>
            <person name="Veneault-Fourrey C."/>
            <person name="LaButti K."/>
            <person name="Lindquist E.A."/>
            <person name="Lipzen A."/>
            <person name="Lundell T."/>
            <person name="Morin E."/>
            <person name="Murat C."/>
            <person name="Riley R."/>
            <person name="Ohm R."/>
            <person name="Sun H."/>
            <person name="Tunlid A."/>
            <person name="Henrissat B."/>
            <person name="Grigoriev I.V."/>
            <person name="Hibbett D.S."/>
            <person name="Martin F."/>
        </authorList>
    </citation>
    <scope>NUCLEOTIDE SEQUENCE [LARGE SCALE GENOMIC DNA]</scope>
    <source>
        <strain evidence="8">441</strain>
    </source>
</reference>
<dbReference type="InterPro" id="IPR000719">
    <property type="entry name" value="Prot_kinase_dom"/>
</dbReference>
<keyword evidence="2" id="KW-0808">Transferase</keyword>
<dbReference type="AlphaFoldDB" id="A0A0C9YRA1"/>
<evidence type="ECO:0000256" key="5">
    <source>
        <dbReference type="ARBA" id="ARBA00022840"/>
    </source>
</evidence>
<gene>
    <name evidence="7" type="ORF">PISMIDRAFT_20304</name>
</gene>
<evidence type="ECO:0000256" key="3">
    <source>
        <dbReference type="ARBA" id="ARBA00022741"/>
    </source>
</evidence>
<dbReference type="GO" id="GO:0005524">
    <property type="term" value="F:ATP binding"/>
    <property type="evidence" value="ECO:0007669"/>
    <property type="project" value="UniProtKB-KW"/>
</dbReference>
<keyword evidence="8" id="KW-1185">Reference proteome</keyword>
<dbReference type="Gene3D" id="1.10.510.10">
    <property type="entry name" value="Transferase(Phosphotransferase) domain 1"/>
    <property type="match status" value="1"/>
</dbReference>
<name>A0A0C9YRA1_9AGAM</name>
<dbReference type="Proteomes" id="UP000054018">
    <property type="component" value="Unassembled WGS sequence"/>
</dbReference>
<dbReference type="OrthoDB" id="2670718at2759"/>
<evidence type="ECO:0000256" key="2">
    <source>
        <dbReference type="ARBA" id="ARBA00022679"/>
    </source>
</evidence>
<keyword evidence="3" id="KW-0547">Nucleotide-binding</keyword>
<sequence length="316" mass="36368">MAPEVLQNKSYSFAVDFWAAGVTIFTMLLGRPPWCQIRNECKRISSICFSPLPRCIAPYYARMFLHRMLAKDPKHRLTYNQMIHHPFFSDIDWTAIGMRKAARPNCRVTRKVREDEQSKSVEFSQGSRYTHDYDPYPTFTWLSSAMADRRASFTVYKARMATMHQIRRYLDCGKRIMRIRVHPHLLPTHLEIASQTDAAARHRAEAFEVLFGRSSSSCDTPYRTGYPGLCRELNEVPPAAQRVRHVIKVKLQAQLFSFSLSLSYHECSFANELRHLDTSPFYVSQLTLIFAGNTACSCFCHLTLLISFNSSAASKD</sequence>
<dbReference type="PANTHER" id="PTHR24351">
    <property type="entry name" value="RIBOSOMAL PROTEIN S6 KINASE"/>
    <property type="match status" value="1"/>
</dbReference>
<protein>
    <recommendedName>
        <fullName evidence="6">Protein kinase domain-containing protein</fullName>
    </recommendedName>
</protein>
<dbReference type="STRING" id="765257.A0A0C9YRA1"/>
<dbReference type="EMBL" id="KN834598">
    <property type="protein sequence ID" value="KIK10533.1"/>
    <property type="molecule type" value="Genomic_DNA"/>
</dbReference>
<proteinExistence type="predicted"/>
<evidence type="ECO:0000256" key="4">
    <source>
        <dbReference type="ARBA" id="ARBA00022777"/>
    </source>
</evidence>
<dbReference type="Pfam" id="PF00069">
    <property type="entry name" value="Pkinase"/>
    <property type="match status" value="1"/>
</dbReference>
<accession>A0A0C9YRA1</accession>
<feature type="domain" description="Protein kinase" evidence="6">
    <location>
        <begin position="1"/>
        <end position="88"/>
    </location>
</feature>
<dbReference type="GO" id="GO:0004674">
    <property type="term" value="F:protein serine/threonine kinase activity"/>
    <property type="evidence" value="ECO:0007669"/>
    <property type="project" value="UniProtKB-KW"/>
</dbReference>
<dbReference type="SUPFAM" id="SSF56112">
    <property type="entry name" value="Protein kinase-like (PK-like)"/>
    <property type="match status" value="1"/>
</dbReference>
<dbReference type="InterPro" id="IPR011009">
    <property type="entry name" value="Kinase-like_dom_sf"/>
</dbReference>
<dbReference type="PROSITE" id="PS50011">
    <property type="entry name" value="PROTEIN_KINASE_DOM"/>
    <property type="match status" value="1"/>
</dbReference>
<keyword evidence="5" id="KW-0067">ATP-binding</keyword>
<evidence type="ECO:0000313" key="8">
    <source>
        <dbReference type="Proteomes" id="UP000054018"/>
    </source>
</evidence>
<keyword evidence="4" id="KW-0418">Kinase</keyword>
<evidence type="ECO:0000256" key="1">
    <source>
        <dbReference type="ARBA" id="ARBA00022527"/>
    </source>
</evidence>
<evidence type="ECO:0000259" key="6">
    <source>
        <dbReference type="PROSITE" id="PS50011"/>
    </source>
</evidence>
<reference evidence="7 8" key="1">
    <citation type="submission" date="2014-04" db="EMBL/GenBank/DDBJ databases">
        <authorList>
            <consortium name="DOE Joint Genome Institute"/>
            <person name="Kuo A."/>
            <person name="Kohler A."/>
            <person name="Costa M.D."/>
            <person name="Nagy L.G."/>
            <person name="Floudas D."/>
            <person name="Copeland A."/>
            <person name="Barry K.W."/>
            <person name="Cichocki N."/>
            <person name="Veneault-Fourrey C."/>
            <person name="LaButti K."/>
            <person name="Lindquist E.A."/>
            <person name="Lipzen A."/>
            <person name="Lundell T."/>
            <person name="Morin E."/>
            <person name="Murat C."/>
            <person name="Sun H."/>
            <person name="Tunlid A."/>
            <person name="Henrissat B."/>
            <person name="Grigoriev I.V."/>
            <person name="Hibbett D.S."/>
            <person name="Martin F."/>
            <person name="Nordberg H.P."/>
            <person name="Cantor M.N."/>
            <person name="Hua S.X."/>
        </authorList>
    </citation>
    <scope>NUCLEOTIDE SEQUENCE [LARGE SCALE GENOMIC DNA]</scope>
    <source>
        <strain evidence="7 8">441</strain>
    </source>
</reference>
<evidence type="ECO:0000313" key="7">
    <source>
        <dbReference type="EMBL" id="KIK10533.1"/>
    </source>
</evidence>